<feature type="transmembrane region" description="Helical" evidence="1">
    <location>
        <begin position="136"/>
        <end position="160"/>
    </location>
</feature>
<protein>
    <recommendedName>
        <fullName evidence="4">ABC-2 type transport system permease protein</fullName>
    </recommendedName>
</protein>
<dbReference type="RefSeq" id="WP_203652941.1">
    <property type="nucleotide sequence ID" value="NZ_BONR01000001.1"/>
</dbReference>
<comment type="caution">
    <text evidence="2">The sequence shown here is derived from an EMBL/GenBank/DDBJ whole genome shotgun (WGS) entry which is preliminary data.</text>
</comment>
<feature type="transmembrane region" description="Helical" evidence="1">
    <location>
        <begin position="496"/>
        <end position="517"/>
    </location>
</feature>
<accession>A0A919PZZ4</accession>
<feature type="transmembrane region" description="Helical" evidence="1">
    <location>
        <begin position="418"/>
        <end position="442"/>
    </location>
</feature>
<keyword evidence="3" id="KW-1185">Reference proteome</keyword>
<feature type="transmembrane region" description="Helical" evidence="1">
    <location>
        <begin position="390"/>
        <end position="412"/>
    </location>
</feature>
<reference evidence="2" key="1">
    <citation type="submission" date="2021-01" db="EMBL/GenBank/DDBJ databases">
        <title>Whole genome shotgun sequence of Demequina activiva NBRC 110675.</title>
        <authorList>
            <person name="Komaki H."/>
            <person name="Tamura T."/>
        </authorList>
    </citation>
    <scope>NUCLEOTIDE SEQUENCE</scope>
    <source>
        <strain evidence="2">NBRC 110675</strain>
    </source>
</reference>
<dbReference type="AlphaFoldDB" id="A0A919PZZ4"/>
<evidence type="ECO:0008006" key="4">
    <source>
        <dbReference type="Google" id="ProtNLM"/>
    </source>
</evidence>
<feature type="transmembrane region" description="Helical" evidence="1">
    <location>
        <begin position="21"/>
        <end position="44"/>
    </location>
</feature>
<sequence>MVATVLTLKYRVVRHQLMREWWRALLLVGGAVWSLSLIPAAFWMQRMLSLEVADVRSQILVGAAAVCILGWIVVPLLVTGLEDTLDPGRFAIFGVSARSIMPGLTIAAALTVPALFFIAVFMILAGSWRYDGSGVVALAVVGSLLTVALMALGARVAVAWSTRALRSRRTRAIALVTVVASLGAVAPAGFIVLRAGIESAASYELPVVLEWLGRTPVGAGMVAPEALASGDAWGAAWRVAMMVAAVWILHRAWQDNVAYTLVHPLHRGGGAQRRSDAVLAGAARRTLWGPLGSDSATRAVRARALLYWATDPRYLVGSVGVVALPLVFFGLVVPMLDLDPRWAFGAPVILAASIGWGRHNDVAYDSSALWMDVVAGRIGRQVMAARTQAVLVWALPAVGLAALAILAWSRLWEVAPGLIGACVGALGATLGISAVTSVVLPYRAPGPGENPFGAEVGSVGASLVAQLISGAAMFAILPLVTAPFVLALAVDARWGWVALVTGVVLGVAACVAGVRVAGSWYDRRSGRLLAGVS</sequence>
<feature type="transmembrane region" description="Helical" evidence="1">
    <location>
        <begin position="59"/>
        <end position="79"/>
    </location>
</feature>
<organism evidence="2 3">
    <name type="scientific">Demequina activiva</name>
    <dbReference type="NCBI Taxonomy" id="1582364"/>
    <lineage>
        <taxon>Bacteria</taxon>
        <taxon>Bacillati</taxon>
        <taxon>Actinomycetota</taxon>
        <taxon>Actinomycetes</taxon>
        <taxon>Micrococcales</taxon>
        <taxon>Demequinaceae</taxon>
        <taxon>Demequina</taxon>
    </lineage>
</organism>
<evidence type="ECO:0000313" key="2">
    <source>
        <dbReference type="EMBL" id="GIG53479.1"/>
    </source>
</evidence>
<proteinExistence type="predicted"/>
<dbReference type="EMBL" id="BONR01000001">
    <property type="protein sequence ID" value="GIG53479.1"/>
    <property type="molecule type" value="Genomic_DNA"/>
</dbReference>
<evidence type="ECO:0000313" key="3">
    <source>
        <dbReference type="Proteomes" id="UP000652354"/>
    </source>
</evidence>
<keyword evidence="1" id="KW-0812">Transmembrane</keyword>
<feature type="transmembrane region" description="Helical" evidence="1">
    <location>
        <begin position="463"/>
        <end position="490"/>
    </location>
</feature>
<name>A0A919PZZ4_9MICO</name>
<keyword evidence="1" id="KW-1133">Transmembrane helix</keyword>
<feature type="transmembrane region" description="Helical" evidence="1">
    <location>
        <begin position="172"/>
        <end position="197"/>
    </location>
</feature>
<dbReference type="Proteomes" id="UP000652354">
    <property type="component" value="Unassembled WGS sequence"/>
</dbReference>
<feature type="transmembrane region" description="Helical" evidence="1">
    <location>
        <begin position="100"/>
        <end position="124"/>
    </location>
</feature>
<keyword evidence="1" id="KW-0472">Membrane</keyword>
<feature type="transmembrane region" description="Helical" evidence="1">
    <location>
        <begin position="314"/>
        <end position="333"/>
    </location>
</feature>
<evidence type="ECO:0000256" key="1">
    <source>
        <dbReference type="SAM" id="Phobius"/>
    </source>
</evidence>
<gene>
    <name evidence="2" type="ORF">Dac01nite_02310</name>
</gene>